<dbReference type="InterPro" id="IPR021255">
    <property type="entry name" value="DUF2807"/>
</dbReference>
<comment type="caution">
    <text evidence="4">The sequence shown here is derived from an EMBL/GenBank/DDBJ whole genome shotgun (WGS) entry which is preliminary data.</text>
</comment>
<evidence type="ECO:0000313" key="4">
    <source>
        <dbReference type="EMBL" id="MDF4024967.1"/>
    </source>
</evidence>
<evidence type="ECO:0000313" key="5">
    <source>
        <dbReference type="Proteomes" id="UP001528850"/>
    </source>
</evidence>
<dbReference type="Pfam" id="PF10988">
    <property type="entry name" value="DUF2807"/>
    <property type="match status" value="1"/>
</dbReference>
<reference evidence="4 5" key="1">
    <citation type="journal article" date="2024" name="Curr. Microbiol.">
        <title>Luteibacter sahnii sp. nov., A Novel Yellow-Colored Xanthomonadin Pigment Producing Probiotic Bacterium from Healthy Rice Seed Microbiome.</title>
        <authorList>
            <person name="Jaiswal G."/>
            <person name="Rana R."/>
            <person name="Nayak P.K."/>
            <person name="Chouhan R."/>
            <person name="Gandhi S.G."/>
            <person name="Patel H.K."/>
            <person name="Patil P.B."/>
        </authorList>
    </citation>
    <scope>NUCLEOTIDE SEQUENCE [LARGE SCALE GENOMIC DNA]</scope>
    <source>
        <strain evidence="4 5">PPL201</strain>
    </source>
</reference>
<organism evidence="4 5">
    <name type="scientific">Luteibacter sahnii</name>
    <dbReference type="NCBI Taxonomy" id="3021977"/>
    <lineage>
        <taxon>Bacteria</taxon>
        <taxon>Pseudomonadati</taxon>
        <taxon>Pseudomonadota</taxon>
        <taxon>Gammaproteobacteria</taxon>
        <taxon>Lysobacterales</taxon>
        <taxon>Rhodanobacteraceae</taxon>
        <taxon>Luteibacter</taxon>
    </lineage>
</organism>
<evidence type="ECO:0000256" key="2">
    <source>
        <dbReference type="SAM" id="SignalP"/>
    </source>
</evidence>
<evidence type="ECO:0000256" key="1">
    <source>
        <dbReference type="SAM" id="MobiDB-lite"/>
    </source>
</evidence>
<evidence type="ECO:0000259" key="3">
    <source>
        <dbReference type="Pfam" id="PF10988"/>
    </source>
</evidence>
<sequence length="255" mass="26241">MRRTLLVLLLLAPVAAMADDAQCAFRADRQLDLDLTGVRHVLLKTNAFDINVEGASGGKGTAHGRACASSQALLDALTIAQSRQGDTLTVELSPDNHTWSFGHSYTDFRVDVSLPANLPVTVEVGSGDAKVHGVASLEASVGSGDLDASDIRGDVAVTGGSGDMKIARVGKLSVKSLGSGDLTVREAASVGIGSVGSGDAKLNDIQGDVEVRSVGSGDVEVDNVRGNLTVHSRGSGDVNYHGVGGKVDVPRDDDR</sequence>
<dbReference type="Gene3D" id="2.160.20.120">
    <property type="match status" value="1"/>
</dbReference>
<keyword evidence="5" id="KW-1185">Reference proteome</keyword>
<dbReference type="Proteomes" id="UP001528850">
    <property type="component" value="Unassembled WGS sequence"/>
</dbReference>
<feature type="signal peptide" evidence="2">
    <location>
        <begin position="1"/>
        <end position="18"/>
    </location>
</feature>
<dbReference type="EMBL" id="JARJJS010000002">
    <property type="protein sequence ID" value="MDF4024967.1"/>
    <property type="molecule type" value="Genomic_DNA"/>
</dbReference>
<feature type="domain" description="Putative auto-transporter adhesin head GIN" evidence="3">
    <location>
        <begin position="84"/>
        <end position="242"/>
    </location>
</feature>
<feature type="region of interest" description="Disordered" evidence="1">
    <location>
        <begin position="232"/>
        <end position="255"/>
    </location>
</feature>
<keyword evidence="2" id="KW-0732">Signal</keyword>
<feature type="chain" id="PRO_5045567554" evidence="2">
    <location>
        <begin position="19"/>
        <end position="255"/>
    </location>
</feature>
<accession>A0ABT6BA59</accession>
<protein>
    <submittedName>
        <fullName evidence="4">DUF4097 family beta strand repeat-containing protein</fullName>
    </submittedName>
</protein>
<gene>
    <name evidence="4" type="ORF">P3W24_08335</name>
</gene>
<name>A0ABT6BA59_9GAMM</name>
<proteinExistence type="predicted"/>